<gene>
    <name evidence="2" type="ORF">SISSUDRAFT_1036661</name>
</gene>
<evidence type="ECO:0000313" key="3">
    <source>
        <dbReference type="Proteomes" id="UP000076798"/>
    </source>
</evidence>
<dbReference type="InterPro" id="IPR045469">
    <property type="entry name" value="Nis1"/>
</dbReference>
<proteinExistence type="predicted"/>
<evidence type="ECO:0000256" key="1">
    <source>
        <dbReference type="SAM" id="SignalP"/>
    </source>
</evidence>
<name>A0A165Z5H0_9AGAM</name>
<feature type="chain" id="PRO_5007869789" evidence="1">
    <location>
        <begin position="23"/>
        <end position="159"/>
    </location>
</feature>
<accession>A0A165Z5H0</accession>
<feature type="signal peptide" evidence="1">
    <location>
        <begin position="1"/>
        <end position="22"/>
    </location>
</feature>
<dbReference type="AlphaFoldDB" id="A0A165Z5H0"/>
<keyword evidence="1" id="KW-0732">Signal</keyword>
<dbReference type="Proteomes" id="UP000076798">
    <property type="component" value="Unassembled WGS sequence"/>
</dbReference>
<organism evidence="2 3">
    <name type="scientific">Sistotremastrum suecicum HHB10207 ss-3</name>
    <dbReference type="NCBI Taxonomy" id="1314776"/>
    <lineage>
        <taxon>Eukaryota</taxon>
        <taxon>Fungi</taxon>
        <taxon>Dikarya</taxon>
        <taxon>Basidiomycota</taxon>
        <taxon>Agaricomycotina</taxon>
        <taxon>Agaricomycetes</taxon>
        <taxon>Sistotremastrales</taxon>
        <taxon>Sistotremastraceae</taxon>
        <taxon>Sistotremastrum</taxon>
    </lineage>
</organism>
<evidence type="ECO:0000313" key="2">
    <source>
        <dbReference type="EMBL" id="KZT33955.1"/>
    </source>
</evidence>
<keyword evidence="3" id="KW-1185">Reference proteome</keyword>
<reference evidence="2 3" key="1">
    <citation type="journal article" date="2016" name="Mol. Biol. Evol.">
        <title>Comparative Genomics of Early-Diverging Mushroom-Forming Fungi Provides Insights into the Origins of Lignocellulose Decay Capabilities.</title>
        <authorList>
            <person name="Nagy L.G."/>
            <person name="Riley R."/>
            <person name="Tritt A."/>
            <person name="Adam C."/>
            <person name="Daum C."/>
            <person name="Floudas D."/>
            <person name="Sun H."/>
            <person name="Yadav J.S."/>
            <person name="Pangilinan J."/>
            <person name="Larsson K.H."/>
            <person name="Matsuura K."/>
            <person name="Barry K."/>
            <person name="Labutti K."/>
            <person name="Kuo R."/>
            <person name="Ohm R.A."/>
            <person name="Bhattacharya S.S."/>
            <person name="Shirouzu T."/>
            <person name="Yoshinaga Y."/>
            <person name="Martin F.M."/>
            <person name="Grigoriev I.V."/>
            <person name="Hibbett D.S."/>
        </authorList>
    </citation>
    <scope>NUCLEOTIDE SEQUENCE [LARGE SCALE GENOMIC DNA]</scope>
    <source>
        <strain evidence="2 3">HHB10207 ss-3</strain>
    </source>
</reference>
<sequence length="159" mass="16936">MFCKAFSKLAILSLCVPMLSLAAIVGVQPYNGLPARVGTQYTLEFITGNTFIEVADYYVALGWTKGSSPSEGSIGSFVSGTIDLVPIDKVHTGAGSFTSQVYFDPAKFDVDDTTAYTLTAAVFSVEGIFANETQSTHEPKINLLATSIDINPEIVKLPA</sequence>
<protein>
    <submittedName>
        <fullName evidence="2">Uncharacterized protein</fullName>
    </submittedName>
</protein>
<dbReference type="Pfam" id="PF19271">
    <property type="entry name" value="Nis1"/>
    <property type="match status" value="1"/>
</dbReference>
<dbReference type="EMBL" id="KV428208">
    <property type="protein sequence ID" value="KZT33955.1"/>
    <property type="molecule type" value="Genomic_DNA"/>
</dbReference>